<accession>A0A951QQG5</accession>
<feature type="signal peptide" evidence="2">
    <location>
        <begin position="1"/>
        <end position="18"/>
    </location>
</feature>
<dbReference type="EMBL" id="JAHHGZ010000019">
    <property type="protein sequence ID" value="MBW4669263.1"/>
    <property type="molecule type" value="Genomic_DNA"/>
</dbReference>
<protein>
    <submittedName>
        <fullName evidence="3">Uncharacterized protein</fullName>
    </submittedName>
</protein>
<comment type="caution">
    <text evidence="3">The sequence shown here is derived from an EMBL/GenBank/DDBJ whole genome shotgun (WGS) entry which is preliminary data.</text>
</comment>
<evidence type="ECO:0000313" key="3">
    <source>
        <dbReference type="EMBL" id="MBW4669263.1"/>
    </source>
</evidence>
<proteinExistence type="predicted"/>
<dbReference type="Proteomes" id="UP000729701">
    <property type="component" value="Unassembled WGS sequence"/>
</dbReference>
<gene>
    <name evidence="3" type="ORF">KME60_18035</name>
</gene>
<reference evidence="3" key="1">
    <citation type="submission" date="2021-05" db="EMBL/GenBank/DDBJ databases">
        <authorList>
            <person name="Pietrasiak N."/>
            <person name="Ward R."/>
            <person name="Stajich J.E."/>
            <person name="Kurbessoian T."/>
        </authorList>
    </citation>
    <scope>NUCLEOTIDE SEQUENCE</scope>
    <source>
        <strain evidence="3">GSE-NOS-MK-12-04C</strain>
    </source>
</reference>
<keyword evidence="2" id="KW-0732">Signal</keyword>
<evidence type="ECO:0000256" key="1">
    <source>
        <dbReference type="SAM" id="MobiDB-lite"/>
    </source>
</evidence>
<name>A0A951QQG5_9CYAN</name>
<evidence type="ECO:0000256" key="2">
    <source>
        <dbReference type="SAM" id="SignalP"/>
    </source>
</evidence>
<reference evidence="3" key="2">
    <citation type="journal article" date="2022" name="Microbiol. Resour. Announc.">
        <title>Metagenome Sequencing to Explore Phylogenomics of Terrestrial Cyanobacteria.</title>
        <authorList>
            <person name="Ward R.D."/>
            <person name="Stajich J.E."/>
            <person name="Johansen J.R."/>
            <person name="Huntemann M."/>
            <person name="Clum A."/>
            <person name="Foster B."/>
            <person name="Foster B."/>
            <person name="Roux S."/>
            <person name="Palaniappan K."/>
            <person name="Varghese N."/>
            <person name="Mukherjee S."/>
            <person name="Reddy T.B.K."/>
            <person name="Daum C."/>
            <person name="Copeland A."/>
            <person name="Chen I.A."/>
            <person name="Ivanova N.N."/>
            <person name="Kyrpides N.C."/>
            <person name="Shapiro N."/>
            <person name="Eloe-Fadrosh E.A."/>
            <person name="Pietrasiak N."/>
        </authorList>
    </citation>
    <scope>NUCLEOTIDE SEQUENCE</scope>
    <source>
        <strain evidence="3">GSE-NOS-MK-12-04C</strain>
    </source>
</reference>
<sequence>MILLFTALLATLHPFNLAKSATLEIAIQQQQMPKKMSKSYLLADNLKLIVEETIGNEAGLFNKRRRRRASRNSDRPSVNNY</sequence>
<organism evidence="3 4">
    <name type="scientific">Cyanomargarita calcarea GSE-NOS-MK-12-04C</name>
    <dbReference type="NCBI Taxonomy" id="2839659"/>
    <lineage>
        <taxon>Bacteria</taxon>
        <taxon>Bacillati</taxon>
        <taxon>Cyanobacteriota</taxon>
        <taxon>Cyanophyceae</taxon>
        <taxon>Nostocales</taxon>
        <taxon>Cyanomargaritaceae</taxon>
        <taxon>Cyanomargarita</taxon>
    </lineage>
</organism>
<feature type="region of interest" description="Disordered" evidence="1">
    <location>
        <begin position="61"/>
        <end position="81"/>
    </location>
</feature>
<feature type="chain" id="PRO_5037923392" evidence="2">
    <location>
        <begin position="19"/>
        <end position="81"/>
    </location>
</feature>
<dbReference type="AlphaFoldDB" id="A0A951QQG5"/>
<evidence type="ECO:0000313" key="4">
    <source>
        <dbReference type="Proteomes" id="UP000729701"/>
    </source>
</evidence>